<dbReference type="OrthoDB" id="10030417at2759"/>
<proteinExistence type="predicted"/>
<feature type="region of interest" description="Disordered" evidence="1">
    <location>
        <begin position="904"/>
        <end position="975"/>
    </location>
</feature>
<feature type="compositionally biased region" description="Polar residues" evidence="1">
    <location>
        <begin position="910"/>
        <end position="937"/>
    </location>
</feature>
<feature type="compositionally biased region" description="Basic and acidic residues" evidence="1">
    <location>
        <begin position="1160"/>
        <end position="1187"/>
    </location>
</feature>
<feature type="region of interest" description="Disordered" evidence="1">
    <location>
        <begin position="1160"/>
        <end position="1203"/>
    </location>
</feature>
<dbReference type="EMBL" id="CAJNOC010000188">
    <property type="protein sequence ID" value="CAF0724466.1"/>
    <property type="molecule type" value="Genomic_DNA"/>
</dbReference>
<organism evidence="2 3">
    <name type="scientific">Brachionus calyciflorus</name>
    <dbReference type="NCBI Taxonomy" id="104777"/>
    <lineage>
        <taxon>Eukaryota</taxon>
        <taxon>Metazoa</taxon>
        <taxon>Spiralia</taxon>
        <taxon>Gnathifera</taxon>
        <taxon>Rotifera</taxon>
        <taxon>Eurotatoria</taxon>
        <taxon>Monogononta</taxon>
        <taxon>Pseudotrocha</taxon>
        <taxon>Ploima</taxon>
        <taxon>Brachionidae</taxon>
        <taxon>Brachionus</taxon>
    </lineage>
</organism>
<protein>
    <submittedName>
        <fullName evidence="2">Uncharacterized protein</fullName>
    </submittedName>
</protein>
<gene>
    <name evidence="2" type="ORF">OXX778_LOCUS2415</name>
</gene>
<reference evidence="2" key="1">
    <citation type="submission" date="2021-02" db="EMBL/GenBank/DDBJ databases">
        <authorList>
            <person name="Nowell W R."/>
        </authorList>
    </citation>
    <scope>NUCLEOTIDE SEQUENCE</scope>
    <source>
        <strain evidence="2">Ploen Becks lab</strain>
    </source>
</reference>
<keyword evidence="3" id="KW-1185">Reference proteome</keyword>
<sequence>MSSLDNSDICIHKEIVVKTKFNSLNPGKLLTGLKNRILNHNSSSKKSSKNNKSKILDDNFTSDSFYKSSQSSLKSLINKSNSSFASLSEQACKLEKSARISKSKDHLIRRKSLKKSKASSKQFLDLKNSLEKNLKFTKHNNYNPKEKISFNTSLDSLGCSTIISEFSSSAISSFSSSSIDERLAGSSNQRNTGIKFKIDTDFKNELEKIISTSSTKINRNIPIQKIQHNQTQSSISLQTNQQTNFNHYPITLMAKPNFTDKLRNFINLLSGNLVKDYSDLLVDHENKFIINDDHTDINEESLKSILSDSSSLSDFTDSTNSAFNQLIKSGNQIGYDNFNIDEDKMLKILIKMLVKSCRIFDVATMKNDYKISYWRYANPVIAVLAHGSMRFENIEKKNVETQTCDFREENSITLENDPNFRTVIELKQKNRNLEIVSESLELSTLHDDDDDDEDSSFKEHIYENGLSVNFLCKQPVYENFNFLTALKESQSDIKSLEYLIRDVERHVSDKINQPIVLYENGDFFNNDNKKIDTEPEGILKINEKSKFLFRGHSIIRKNSNYYFRKSQNRAQDETLRDAENLSDLENESDIDQWIDENDNNNKNNLDKIALGDVLNNSNGKNIKYELEKLNENIDPIVHGKKSKTNPFKNSILSLSSSSSSTSLSNYSKLINTFQNIRKKPKTKSNNRKKSLNLNSNLNYFRAQKSCCLYKKDKIRNKNFNHFFDNKKNIFSKNLNSPYRSRESSGHLENRSLSSIMHEYENSKNLETFLKKYDETQTLSTTKSEKKFQNSFYNDMDTASRLRSHSLDSLEEEKNEEFTVECHHYIDNNDRLIDSNTHTQTNNDDDSPEIKIDFEYSYIDQGKQDQISNSYTIGDLKNNSKFNEESLVKQRARESLKFWKTEEEKFKQENTESNPNVSTSSLVQNSIFHTSQNSTLKRVNSRETKMSINSNSTQFNNGSQDRLNETQDQQVPSKRVKDRINIFESKLQDNKSQAPVMNFLKIKKGSHSNFERETRNTIVKPFEVVEKKPILSTVQSRIESLERKNLSEDTLELKNEEFCTQTYIEANQVEETTCTTIKTIDIKPQNDTQVIKLETLENSDSFDEKNQLEETFFENQIIEYKCEKADCNEIKISTCTLDRQKTINLSLNSLNSEYVLDVQENEKINQEDRPESEKSDTHVSIIEEEKRSSLSLHNSEVKSDDSEEEEEVEIVINLSQEKKIDENKINETLRNIVMHLIPTTRKAYVDDIVDGIKSQLNIEELNKINSPMDLPKEIVRFVQKRYTNLLNENLESEKNEPIKETSLEILVDSDRDSLVGQDRANSPFLETTELTVVKEIRKEIMSSSESEIKTEIQEENNIFKVDEETLYIVEKIRQVKTKTEEESSKSTSFVDTEIRKNFELKPKMDESVLSRGKDLRFLINDLKKSIFKSNLHFAEMQSHGLINEINDYQLHYFKTDEKEQASILVILFDKQNDENLKYNLEQNYQKSIVDTHLSLNRKAQINIVANLNLFYIDDIDSDINLKDNFYDSHANYINLVNNSKFYDFSIFKRLKDAHQLSHLTDVSTYFLPIGKYFVKVQYKHAIHTNDLALNKIINETRTEKESIVDLSLLPLAIRAQLVYECEQFIDKKDNTTEIPEVNILAIDSFLLQMEINKKRDDLIRNIIVRQFNYTPKEAEEFLTKKKSFNELENLNEFINRLEVDLDSYYICEKVESLIRETNTQRNNEDLVKLNRLDALASYQCVQKYKIEICDIVKQTNFKYPIFDESYKIFYLIDNGNHYKCMLPIEDLNNSISNEANLSIEDEEDPNLKSNSMAIENIQKRQNYIFSKDLQNVFTNDNGTSSVSNHQNSKSPELTTKKLEKNLNDKSESQKVKPKTQNEARLELHLENLTLNENSRDSRDKIISNEVYKMFNTIRDHQSSTVKAKGEMNIKRKKKRSGTWGYSSDKRHVIAKVMELPYVEDMTQLTKKTGISDLKDLEKSILNDEDSSEKVFVRIDDFLNKKVSQSIQRSYSFDYLNKNAGPKFRIKYVKIPNQGIKSHNLPSNFINTVQETNECLSASYDLRYLSILKLLEEERLSKDQYFGFYDEADCKEVLTNDTAKKIDKPYASEKTWKEMENFLSKNNIDEEIEKVKQQQYKPRPDQTPKQVFSPQINHQPTTKVQSCDKNPTLIIKEKSFNAKHVKVSNNSVILNKIDSELEKIEKQSIQNQKIDSGKVNLAENVKIYNLPEQDLNALMGNLDLYKNYSPNDVVYYYDYNGTNLLNVIPNMKHVRSDYESKSKNGSLNNLSQQGMKNSPNPQSTYFSPKNSGSISSKNLIRNNRYEDFSDELLRSQQNLYQIVDFQDQVINSALSETIVYQKSGNQGQMLNGPTKLTKANHLKSNPNLSYQSKMTNLQSLIMPNQSTNGFENEKLKRNF</sequence>
<evidence type="ECO:0000313" key="3">
    <source>
        <dbReference type="Proteomes" id="UP000663879"/>
    </source>
</evidence>
<accession>A0A813MJ36</accession>
<feature type="compositionally biased region" description="Polar residues" evidence="1">
    <location>
        <begin position="2286"/>
        <end position="2312"/>
    </location>
</feature>
<feature type="compositionally biased region" description="Polar residues" evidence="1">
    <location>
        <begin position="945"/>
        <end position="971"/>
    </location>
</feature>
<name>A0A813MJ36_9BILA</name>
<feature type="region of interest" description="Disordered" evidence="1">
    <location>
        <begin position="2272"/>
        <end position="2312"/>
    </location>
</feature>
<evidence type="ECO:0000313" key="2">
    <source>
        <dbReference type="EMBL" id="CAF0724466.1"/>
    </source>
</evidence>
<comment type="caution">
    <text evidence="2">The sequence shown here is derived from an EMBL/GenBank/DDBJ whole genome shotgun (WGS) entry which is preliminary data.</text>
</comment>
<evidence type="ECO:0000256" key="1">
    <source>
        <dbReference type="SAM" id="MobiDB-lite"/>
    </source>
</evidence>
<dbReference type="Proteomes" id="UP000663879">
    <property type="component" value="Unassembled WGS sequence"/>
</dbReference>